<protein>
    <submittedName>
        <fullName evidence="2">Uncharacterized protein</fullName>
    </submittedName>
</protein>
<feature type="region of interest" description="Disordered" evidence="1">
    <location>
        <begin position="137"/>
        <end position="162"/>
    </location>
</feature>
<gene>
    <name evidence="2" type="ORF">VFH_V065280</name>
</gene>
<keyword evidence="3" id="KW-1185">Reference proteome</keyword>
<accession>A0AAV1AV18</accession>
<dbReference type="Proteomes" id="UP001157006">
    <property type="component" value="Chromosome 5"/>
</dbReference>
<evidence type="ECO:0000256" key="1">
    <source>
        <dbReference type="SAM" id="MobiDB-lite"/>
    </source>
</evidence>
<dbReference type="GO" id="GO:0009767">
    <property type="term" value="P:photosynthetic electron transport chain"/>
    <property type="evidence" value="ECO:0007669"/>
    <property type="project" value="InterPro"/>
</dbReference>
<dbReference type="PANTHER" id="PTHR35494">
    <property type="entry name" value="NAD(P)H-QUINONE OXIDOREDUCTASE SUBUNIT S, CHLOROPLASTIC"/>
    <property type="match status" value="1"/>
</dbReference>
<evidence type="ECO:0000313" key="2">
    <source>
        <dbReference type="EMBL" id="CAI8613093.1"/>
    </source>
</evidence>
<name>A0AAV1AV18_VICFA</name>
<dbReference type="InterPro" id="IPR021659">
    <property type="entry name" value="NdhS"/>
</dbReference>
<feature type="region of interest" description="Disordered" evidence="1">
    <location>
        <begin position="69"/>
        <end position="103"/>
    </location>
</feature>
<dbReference type="PANTHER" id="PTHR35494:SF5">
    <property type="entry name" value="NADH DEHYDROGENASE-LIKE COMPLEX, SUBUNIT S-RELATED"/>
    <property type="match status" value="1"/>
</dbReference>
<proteinExistence type="predicted"/>
<feature type="compositionally biased region" description="Basic and acidic residues" evidence="1">
    <location>
        <begin position="92"/>
        <end position="101"/>
    </location>
</feature>
<evidence type="ECO:0000313" key="3">
    <source>
        <dbReference type="Proteomes" id="UP001157006"/>
    </source>
</evidence>
<feature type="compositionally biased region" description="Basic and acidic residues" evidence="1">
    <location>
        <begin position="69"/>
        <end position="80"/>
    </location>
</feature>
<reference evidence="2 3" key="1">
    <citation type="submission" date="2023-01" db="EMBL/GenBank/DDBJ databases">
        <authorList>
            <person name="Kreplak J."/>
        </authorList>
    </citation>
    <scope>NUCLEOTIDE SEQUENCE [LARGE SCALE GENOMIC DNA]</scope>
</reference>
<feature type="compositionally biased region" description="Basic and acidic residues" evidence="1">
    <location>
        <begin position="148"/>
        <end position="162"/>
    </location>
</feature>
<dbReference type="EMBL" id="OX451740">
    <property type="protein sequence ID" value="CAI8613093.1"/>
    <property type="molecule type" value="Genomic_DNA"/>
</dbReference>
<dbReference type="AlphaFoldDB" id="A0AAV1AV18"/>
<organism evidence="2 3">
    <name type="scientific">Vicia faba</name>
    <name type="common">Broad bean</name>
    <name type="synonym">Faba vulgaris</name>
    <dbReference type="NCBI Taxonomy" id="3906"/>
    <lineage>
        <taxon>Eukaryota</taxon>
        <taxon>Viridiplantae</taxon>
        <taxon>Streptophyta</taxon>
        <taxon>Embryophyta</taxon>
        <taxon>Tracheophyta</taxon>
        <taxon>Spermatophyta</taxon>
        <taxon>Magnoliopsida</taxon>
        <taxon>eudicotyledons</taxon>
        <taxon>Gunneridae</taxon>
        <taxon>Pentapetalae</taxon>
        <taxon>rosids</taxon>
        <taxon>fabids</taxon>
        <taxon>Fabales</taxon>
        <taxon>Fabaceae</taxon>
        <taxon>Papilionoideae</taxon>
        <taxon>50 kb inversion clade</taxon>
        <taxon>NPAAA clade</taxon>
        <taxon>Hologalegina</taxon>
        <taxon>IRL clade</taxon>
        <taxon>Fabeae</taxon>
        <taxon>Vicia</taxon>
    </lineage>
</organism>
<sequence length="162" mass="18055">MVIFASLQGLHGSLLRSQFLSLDLQFPLIKTSKRNHRNLTCQPKICAEFNILKMMGGRGLCNGEKGVEKELKRKIDKEETPSPSPSSSSNEKVQENTEKLTSDIVEIPEDGFEKEMMGLTGGFPGGEKGLIKFIEENPPRKISQTFSVEERNQSVVEESKPS</sequence>